<feature type="domain" description="Schlafen AlbA-2" evidence="1">
    <location>
        <begin position="30"/>
        <end position="157"/>
    </location>
</feature>
<gene>
    <name evidence="2" type="ORF">SOCE836_068230</name>
</gene>
<dbReference type="Pfam" id="PF04326">
    <property type="entry name" value="SLFN_AlbA_2"/>
    <property type="match status" value="1"/>
</dbReference>
<proteinExistence type="predicted"/>
<dbReference type="EMBL" id="CP012672">
    <property type="protein sequence ID" value="AUX34647.1"/>
    <property type="molecule type" value="Genomic_DNA"/>
</dbReference>
<accession>A0A4P2QVZ9</accession>
<evidence type="ECO:0000313" key="3">
    <source>
        <dbReference type="Proteomes" id="UP000295497"/>
    </source>
</evidence>
<dbReference type="AlphaFoldDB" id="A0A4P2QVZ9"/>
<protein>
    <recommendedName>
        <fullName evidence="1">Schlafen AlbA-2 domain-containing protein</fullName>
    </recommendedName>
</protein>
<reference evidence="2 3" key="1">
    <citation type="submission" date="2015-09" db="EMBL/GenBank/DDBJ databases">
        <title>Sorangium comparison.</title>
        <authorList>
            <person name="Zaburannyi N."/>
            <person name="Bunk B."/>
            <person name="Overmann J."/>
            <person name="Mueller R."/>
        </authorList>
    </citation>
    <scope>NUCLEOTIDE SEQUENCE [LARGE SCALE GENOMIC DNA]</scope>
    <source>
        <strain evidence="2 3">So ce836</strain>
    </source>
</reference>
<sequence>MLGDMDNAESLFRKLDLAYVQQEMIGKAFENNWLECKEKQRPDQGSLDQGDKSNFAKALSGFANTSGGVLILGLEARKDNDDIDQIVGLKPIKELKKIESALRELESRVVERMVAGVEYLPIATAGDDGLIAVYIPQSERPPHRSQIDNKFYLRAGGVFSAMPVSLIEDLFARRLRPALEFIIRKVGDDRLVVSLANRGKASARNPYVIFGLPSGIRQSGYELNGNTRLESWAAVYEYKGEKGVYMSFRAGSNLVVHPDSEVALLQLQHSRVERRGSMGSTATWDFAYHVYAENMLPAEGVFQVEIEA</sequence>
<dbReference type="Proteomes" id="UP000295497">
    <property type="component" value="Chromosome"/>
</dbReference>
<evidence type="ECO:0000313" key="2">
    <source>
        <dbReference type="EMBL" id="AUX34647.1"/>
    </source>
</evidence>
<organism evidence="2 3">
    <name type="scientific">Sorangium cellulosum</name>
    <name type="common">Polyangium cellulosum</name>
    <dbReference type="NCBI Taxonomy" id="56"/>
    <lineage>
        <taxon>Bacteria</taxon>
        <taxon>Pseudomonadati</taxon>
        <taxon>Myxococcota</taxon>
        <taxon>Polyangia</taxon>
        <taxon>Polyangiales</taxon>
        <taxon>Polyangiaceae</taxon>
        <taxon>Sorangium</taxon>
    </lineage>
</organism>
<name>A0A4P2QVZ9_SORCE</name>
<evidence type="ECO:0000259" key="1">
    <source>
        <dbReference type="Pfam" id="PF04326"/>
    </source>
</evidence>
<dbReference type="Gene3D" id="3.30.950.30">
    <property type="entry name" value="Schlafen, AAA domain"/>
    <property type="match status" value="1"/>
</dbReference>
<dbReference type="InterPro" id="IPR038461">
    <property type="entry name" value="Schlafen_AlbA_2_dom_sf"/>
</dbReference>
<dbReference type="InterPro" id="IPR007421">
    <property type="entry name" value="Schlafen_AlbA_2_dom"/>
</dbReference>